<dbReference type="SUPFAM" id="SSF53474">
    <property type="entry name" value="alpha/beta-Hydrolases"/>
    <property type="match status" value="1"/>
</dbReference>
<dbReference type="GO" id="GO:0016787">
    <property type="term" value="F:hydrolase activity"/>
    <property type="evidence" value="ECO:0007669"/>
    <property type="project" value="UniProtKB-KW"/>
</dbReference>
<evidence type="ECO:0000313" key="3">
    <source>
        <dbReference type="EMBL" id="CAA9464517.1"/>
    </source>
</evidence>
<proteinExistence type="predicted"/>
<dbReference type="AlphaFoldDB" id="A0A6J4R560"/>
<feature type="domain" description="BD-FAE-like" evidence="2">
    <location>
        <begin position="24"/>
        <end position="197"/>
    </location>
</feature>
<gene>
    <name evidence="3" type="ORF">AVDCRST_MAG38-577</name>
</gene>
<dbReference type="InterPro" id="IPR029058">
    <property type="entry name" value="AB_hydrolase_fold"/>
</dbReference>
<accession>A0A6J4R560</accession>
<keyword evidence="1" id="KW-0378">Hydrolase</keyword>
<reference evidence="3" key="1">
    <citation type="submission" date="2020-02" db="EMBL/GenBank/DDBJ databases">
        <authorList>
            <person name="Meier V. D."/>
        </authorList>
    </citation>
    <scope>NUCLEOTIDE SEQUENCE</scope>
    <source>
        <strain evidence="3">AVDCRST_MAG38</strain>
    </source>
</reference>
<dbReference type="PANTHER" id="PTHR48081">
    <property type="entry name" value="AB HYDROLASE SUPERFAMILY PROTEIN C4A8.06C"/>
    <property type="match status" value="1"/>
</dbReference>
<dbReference type="Pfam" id="PF20434">
    <property type="entry name" value="BD-FAE"/>
    <property type="match status" value="1"/>
</dbReference>
<dbReference type="EMBL" id="CADCVJ010000035">
    <property type="protein sequence ID" value="CAA9464517.1"/>
    <property type="molecule type" value="Genomic_DNA"/>
</dbReference>
<name>A0A6J4R560_9ACTN</name>
<evidence type="ECO:0000259" key="2">
    <source>
        <dbReference type="Pfam" id="PF20434"/>
    </source>
</evidence>
<protein>
    <recommendedName>
        <fullName evidence="2">BD-FAE-like domain-containing protein</fullName>
    </recommendedName>
</protein>
<dbReference type="Gene3D" id="3.40.50.1820">
    <property type="entry name" value="alpha/beta hydrolase"/>
    <property type="match status" value="1"/>
</dbReference>
<dbReference type="InterPro" id="IPR050300">
    <property type="entry name" value="GDXG_lipolytic_enzyme"/>
</dbReference>
<evidence type="ECO:0000256" key="1">
    <source>
        <dbReference type="ARBA" id="ARBA00022801"/>
    </source>
</evidence>
<dbReference type="InterPro" id="IPR049492">
    <property type="entry name" value="BD-FAE-like_dom"/>
</dbReference>
<sequence length="242" mass="24248">MSDPTPSPAPGPWTAEVLGAPDASSLVVVLNGGNWRPDIHADMTQPLAAALAGEGHRVWNVEYARAGMEGGGWPGSGLSVRAALSAAVRSAGDRPVVAVGHSAGGHLALWAARGTGVAGVVSLAGVTDLARAGADPELGDDPELRGAVAALLGVRPGERPDLVADASPIAGLPLGVPVIAIHGTADSLVGIEHSRTYVEAARAAGDDAELVVLDGADHRDPRDPDSAAWPAVRDSVARLAAS</sequence>
<dbReference type="PANTHER" id="PTHR48081:SF13">
    <property type="entry name" value="ALPHA_BETA HYDROLASE"/>
    <property type="match status" value="1"/>
</dbReference>
<organism evidence="3">
    <name type="scientific">uncultured Solirubrobacteraceae bacterium</name>
    <dbReference type="NCBI Taxonomy" id="1162706"/>
    <lineage>
        <taxon>Bacteria</taxon>
        <taxon>Bacillati</taxon>
        <taxon>Actinomycetota</taxon>
        <taxon>Thermoleophilia</taxon>
        <taxon>Solirubrobacterales</taxon>
        <taxon>Solirubrobacteraceae</taxon>
        <taxon>environmental samples</taxon>
    </lineage>
</organism>